<sequence length="96" mass="11187">MDRKEGGMSEETTQTWLVERSYGQTEDLVTLVYATKDGKRHVKQQLSHQMLFDKEITAGRTVQVDRLERVADEATHERYHEEAVRMVENHDPDEAV</sequence>
<dbReference type="EMBL" id="JBHSZQ010000020">
    <property type="protein sequence ID" value="MFC7126449.1"/>
    <property type="molecule type" value="Genomic_DNA"/>
</dbReference>
<name>A0ABD5X9B0_9EURY</name>
<dbReference type="RefSeq" id="WP_267636005.1">
    <property type="nucleotide sequence ID" value="NZ_JAODIY010000001.1"/>
</dbReference>
<reference evidence="2 3" key="1">
    <citation type="journal article" date="2014" name="Int. J. Syst. Evol. Microbiol.">
        <title>Complete genome sequence of Corynebacterium casei LMG S-19264T (=DSM 44701T), isolated from a smear-ripened cheese.</title>
        <authorList>
            <consortium name="US DOE Joint Genome Institute (JGI-PGF)"/>
            <person name="Walter F."/>
            <person name="Albersmeier A."/>
            <person name="Kalinowski J."/>
            <person name="Ruckert C."/>
        </authorList>
    </citation>
    <scope>NUCLEOTIDE SEQUENCE [LARGE SCALE GENOMIC DNA]</scope>
    <source>
        <strain evidence="2 3">CGMCC 4.7215</strain>
    </source>
</reference>
<evidence type="ECO:0000313" key="3">
    <source>
        <dbReference type="Proteomes" id="UP001596414"/>
    </source>
</evidence>
<accession>A0ABD5X9B0</accession>
<dbReference type="AlphaFoldDB" id="A0ABD5X9B0"/>
<evidence type="ECO:0000259" key="1">
    <source>
        <dbReference type="Pfam" id="PF25921"/>
    </source>
</evidence>
<gene>
    <name evidence="2" type="ORF">ACFQJ7_10445</name>
</gene>
<evidence type="ECO:0000313" key="2">
    <source>
        <dbReference type="EMBL" id="MFC7126449.1"/>
    </source>
</evidence>
<dbReference type="Proteomes" id="UP001596414">
    <property type="component" value="Unassembled WGS sequence"/>
</dbReference>
<proteinExistence type="predicted"/>
<organism evidence="2 3">
    <name type="scientific">Halovenus rubra</name>
    <dbReference type="NCBI Taxonomy" id="869890"/>
    <lineage>
        <taxon>Archaea</taxon>
        <taxon>Methanobacteriati</taxon>
        <taxon>Methanobacteriota</taxon>
        <taxon>Stenosarchaea group</taxon>
        <taxon>Halobacteria</taxon>
        <taxon>Halobacteriales</taxon>
        <taxon>Haloarculaceae</taxon>
        <taxon>Halovenus</taxon>
    </lineage>
</organism>
<protein>
    <recommendedName>
        <fullName evidence="1">DUF7967 domain-containing protein</fullName>
    </recommendedName>
</protein>
<feature type="domain" description="DUF7967" evidence="1">
    <location>
        <begin position="10"/>
        <end position="96"/>
    </location>
</feature>
<dbReference type="InterPro" id="IPR058273">
    <property type="entry name" value="DUF7967"/>
</dbReference>
<dbReference type="Pfam" id="PF25921">
    <property type="entry name" value="DUF7967"/>
    <property type="match status" value="1"/>
</dbReference>
<comment type="caution">
    <text evidence="2">The sequence shown here is derived from an EMBL/GenBank/DDBJ whole genome shotgun (WGS) entry which is preliminary data.</text>
</comment>